<feature type="non-terminal residue" evidence="1">
    <location>
        <position position="1"/>
    </location>
</feature>
<proteinExistence type="predicted"/>
<protein>
    <submittedName>
        <fullName evidence="1">Uncharacterized protein</fullName>
    </submittedName>
</protein>
<reference evidence="1" key="1">
    <citation type="journal article" date="2014" name="Front. Microbiol.">
        <title>High frequency of phylogenetically diverse reductive dehalogenase-homologous genes in deep subseafloor sedimentary metagenomes.</title>
        <authorList>
            <person name="Kawai M."/>
            <person name="Futagami T."/>
            <person name="Toyoda A."/>
            <person name="Takaki Y."/>
            <person name="Nishi S."/>
            <person name="Hori S."/>
            <person name="Arai W."/>
            <person name="Tsubouchi T."/>
            <person name="Morono Y."/>
            <person name="Uchiyama I."/>
            <person name="Ito T."/>
            <person name="Fujiyama A."/>
            <person name="Inagaki F."/>
            <person name="Takami H."/>
        </authorList>
    </citation>
    <scope>NUCLEOTIDE SEQUENCE</scope>
    <source>
        <strain evidence="1">Expedition CK06-06</strain>
    </source>
</reference>
<comment type="caution">
    <text evidence="1">The sequence shown here is derived from an EMBL/GenBank/DDBJ whole genome shotgun (WGS) entry which is preliminary data.</text>
</comment>
<feature type="non-terminal residue" evidence="1">
    <location>
        <position position="406"/>
    </location>
</feature>
<evidence type="ECO:0000313" key="1">
    <source>
        <dbReference type="EMBL" id="GAH44547.1"/>
    </source>
</evidence>
<dbReference type="AlphaFoldDB" id="X1FHX0"/>
<accession>X1FHX0</accession>
<organism evidence="1">
    <name type="scientific">marine sediment metagenome</name>
    <dbReference type="NCBI Taxonomy" id="412755"/>
    <lineage>
        <taxon>unclassified sequences</taxon>
        <taxon>metagenomes</taxon>
        <taxon>ecological metagenomes</taxon>
    </lineage>
</organism>
<gene>
    <name evidence="1" type="ORF">S03H2_14528</name>
</gene>
<name>X1FHX0_9ZZZZ</name>
<sequence length="406" mass="47254">PSVFEYPGEVILTRNWRSDYGEKVRENLHFRIVFLTKSIELDLKEIEDPRIAICIPSELTNAAREEARNYWTLQEMQEQYKDKSGSEAEEVREWLAGKKRDIIRNLLNKQISIYRSGKILTAQQVGMDLKKEFATKRVEGIVKGIVPYLLADPYRACPINSNAFRRHFKSNDAKKVFDGLFKSAGGASASACENFAPALGLSKIEKPKKFNPQESKVFEIITEKFKENNEELPLWKLYDELQNKYGLTKEMVTLYCLCFVARGRPPVEMTLKPMSRLGLKENKITFWNLKHVEWRARFDEDFDTLSRSTAESWNDVVSIARIVNPNLRTATTHEEIQAQESMLLQTLEEIRKRNITIKDNLKLLSTRFNEEIEEEKFATLENIGRIAESQNFSEFYQHFKTEEKAE</sequence>
<dbReference type="EMBL" id="BARU01007372">
    <property type="protein sequence ID" value="GAH44547.1"/>
    <property type="molecule type" value="Genomic_DNA"/>
</dbReference>